<dbReference type="InterPro" id="IPR020802">
    <property type="entry name" value="TesA-like"/>
</dbReference>
<organism evidence="2 3">
    <name type="scientific">Amycolatopsis xylanica</name>
    <dbReference type="NCBI Taxonomy" id="589385"/>
    <lineage>
        <taxon>Bacteria</taxon>
        <taxon>Bacillati</taxon>
        <taxon>Actinomycetota</taxon>
        <taxon>Actinomycetes</taxon>
        <taxon>Pseudonocardiales</taxon>
        <taxon>Pseudonocardiaceae</taxon>
        <taxon>Amycolatopsis</taxon>
    </lineage>
</organism>
<name>A0A1H3PLE5_9PSEU</name>
<feature type="domain" description="Thioesterase TesA-like" evidence="1">
    <location>
        <begin position="23"/>
        <end position="232"/>
    </location>
</feature>
<dbReference type="SMART" id="SM00824">
    <property type="entry name" value="PKS_TE"/>
    <property type="match status" value="1"/>
</dbReference>
<dbReference type="Pfam" id="PF00975">
    <property type="entry name" value="Thioesterase"/>
    <property type="match status" value="1"/>
</dbReference>
<dbReference type="RefSeq" id="WP_091296046.1">
    <property type="nucleotide sequence ID" value="NZ_FNON01000008.1"/>
</dbReference>
<dbReference type="EMBL" id="FNON01000008">
    <property type="protein sequence ID" value="SDZ01841.1"/>
    <property type="molecule type" value="Genomic_DNA"/>
</dbReference>
<proteinExistence type="predicted"/>
<dbReference type="Gene3D" id="3.40.50.1820">
    <property type="entry name" value="alpha/beta hydrolase"/>
    <property type="match status" value="1"/>
</dbReference>
<dbReference type="AlphaFoldDB" id="A0A1H3PLE5"/>
<dbReference type="OrthoDB" id="2472181at2"/>
<dbReference type="SUPFAM" id="SSF53474">
    <property type="entry name" value="alpha/beta-Hydrolases"/>
    <property type="match status" value="1"/>
</dbReference>
<protein>
    <submittedName>
        <fullName evidence="2">Thioesterase domain-containing protein</fullName>
    </submittedName>
</protein>
<dbReference type="InterPro" id="IPR001031">
    <property type="entry name" value="Thioesterase"/>
</dbReference>
<reference evidence="2 3" key="1">
    <citation type="submission" date="2016-10" db="EMBL/GenBank/DDBJ databases">
        <authorList>
            <person name="de Groot N.N."/>
        </authorList>
    </citation>
    <scope>NUCLEOTIDE SEQUENCE [LARGE SCALE GENOMIC DNA]</scope>
    <source>
        <strain evidence="2 3">CPCC 202699</strain>
    </source>
</reference>
<dbReference type="Proteomes" id="UP000199515">
    <property type="component" value="Unassembled WGS sequence"/>
</dbReference>
<dbReference type="STRING" id="589385.SAMN05421504_108278"/>
<evidence type="ECO:0000259" key="1">
    <source>
        <dbReference type="SMART" id="SM00824"/>
    </source>
</evidence>
<evidence type="ECO:0000313" key="2">
    <source>
        <dbReference type="EMBL" id="SDZ01841.1"/>
    </source>
</evidence>
<accession>A0A1H3PLE5</accession>
<sequence length="234" mass="25162">MTTTTASSRLVPLVRKGSRPSAVLLPGAGGGLGYYLKLAGFLGKTRNVYGIRASGLVAGEGTENRVPDMVDSVVQVLDNAGVEPDLVLGWSMGGVIGWETSRRLAERGVEPSLVMLDTSPFSFAAGDGFADWLLDKIGGMLGPRPDEEAAARVKRVLEGQLTALSDNKVEREYAGRVLYFACAEPEDVREQNLAAWRQLAPDFSAHQVDVDHYSIAKPENFPALREPLAAFLTT</sequence>
<dbReference type="InterPro" id="IPR029058">
    <property type="entry name" value="AB_hydrolase_fold"/>
</dbReference>
<gene>
    <name evidence="2" type="ORF">SAMN05421504_108278</name>
</gene>
<keyword evidence="3" id="KW-1185">Reference proteome</keyword>
<evidence type="ECO:0000313" key="3">
    <source>
        <dbReference type="Proteomes" id="UP000199515"/>
    </source>
</evidence>